<dbReference type="InterPro" id="IPR000644">
    <property type="entry name" value="CBS_dom"/>
</dbReference>
<dbReference type="GO" id="GO:0006508">
    <property type="term" value="P:proteolysis"/>
    <property type="evidence" value="ECO:0007669"/>
    <property type="project" value="UniProtKB-KW"/>
</dbReference>
<dbReference type="Pfam" id="PF02163">
    <property type="entry name" value="Peptidase_M50"/>
    <property type="match status" value="1"/>
</dbReference>
<comment type="similarity">
    <text evidence="2 14">Belongs to the peptidase M50B family.</text>
</comment>
<dbReference type="Proteomes" id="UP001596978">
    <property type="component" value="Unassembled WGS sequence"/>
</dbReference>
<evidence type="ECO:0000256" key="9">
    <source>
        <dbReference type="ARBA" id="ARBA00022833"/>
    </source>
</evidence>
<evidence type="ECO:0000256" key="3">
    <source>
        <dbReference type="ARBA" id="ARBA00022475"/>
    </source>
</evidence>
<feature type="transmembrane region" description="Helical" evidence="14">
    <location>
        <begin position="145"/>
        <end position="167"/>
    </location>
</feature>
<dbReference type="CDD" id="cd06164">
    <property type="entry name" value="S2P-M50_SpoIVFB_CBS"/>
    <property type="match status" value="1"/>
</dbReference>
<dbReference type="PROSITE" id="PS51371">
    <property type="entry name" value="CBS"/>
    <property type="match status" value="2"/>
</dbReference>
<evidence type="ECO:0000256" key="6">
    <source>
        <dbReference type="ARBA" id="ARBA00022723"/>
    </source>
</evidence>
<evidence type="ECO:0000256" key="1">
    <source>
        <dbReference type="ARBA" id="ARBA00004651"/>
    </source>
</evidence>
<dbReference type="CDD" id="cd02205">
    <property type="entry name" value="CBS_pair_SF"/>
    <property type="match status" value="1"/>
</dbReference>
<feature type="transmembrane region" description="Helical" evidence="14">
    <location>
        <begin position="99"/>
        <end position="125"/>
    </location>
</feature>
<keyword evidence="13 14" id="KW-0472">Membrane</keyword>
<keyword evidence="9 14" id="KW-0862">Zinc</keyword>
<keyword evidence="6 14" id="KW-0479">Metal-binding</keyword>
<keyword evidence="3 14" id="KW-1003">Cell membrane</keyword>
<evidence type="ECO:0000256" key="15">
    <source>
        <dbReference type="PROSITE-ProRule" id="PRU00703"/>
    </source>
</evidence>
<dbReference type="PIRSF" id="PIRSF006404">
    <property type="entry name" value="UCP006404_Pept_M50_CBS"/>
    <property type="match status" value="1"/>
</dbReference>
<dbReference type="InterPro" id="IPR016483">
    <property type="entry name" value="UCP006404_Pept_M50_CBS"/>
</dbReference>
<evidence type="ECO:0000313" key="17">
    <source>
        <dbReference type="EMBL" id="MFD0863792.1"/>
    </source>
</evidence>
<feature type="domain" description="CBS" evidence="16">
    <location>
        <begin position="306"/>
        <end position="362"/>
    </location>
</feature>
<dbReference type="PANTHER" id="PTHR39188">
    <property type="entry name" value="MEMBRANE-ASSOCIATED ZINC METALLOPROTEASE M50B"/>
    <property type="match status" value="1"/>
</dbReference>
<comment type="subcellular location">
    <subcellularLocation>
        <location evidence="1 14">Cell membrane</location>
        <topology evidence="1 14">Multi-pass membrane protein</topology>
    </subcellularLocation>
</comment>
<evidence type="ECO:0000256" key="11">
    <source>
        <dbReference type="ARBA" id="ARBA00023049"/>
    </source>
</evidence>
<keyword evidence="7" id="KW-0677">Repeat</keyword>
<feature type="transmembrane region" description="Helical" evidence="14">
    <location>
        <begin position="42"/>
        <end position="61"/>
    </location>
</feature>
<evidence type="ECO:0000256" key="2">
    <source>
        <dbReference type="ARBA" id="ARBA00007931"/>
    </source>
</evidence>
<sequence>MKGILKLGTISGIRIEVHWTFIFLIVWVIYIEVKRGGSFESAMIHMAFILVLFACVVLHELGHALMARRYGIATQKITLLPIGGVASLEKMPKEPREELLVAIAGPLVNVGIALLLLIVVPWQQYVQLNAEELEQMFSTISLQNFLFYLLVANLILVVFNLIPAFPMDGGRVLRAILAMGMNRRRATSIAAGLGQLLAIGFFVFGIFFNPFLILIALFIFLGAAGENQMEQQLSLLEGYTIKDAMLTNITKLSPSTQIKEVVELLIAGTERDFVVVDDQDELLGVLLHGEIVKNVKNHNLPIDSIMNKDLTVLEANTPLKEALSAMALEKKKFFPVIENNHLAGAIDQTNLSEFILLRSQLLNT</sequence>
<dbReference type="EMBL" id="JBHTJH010000017">
    <property type="protein sequence ID" value="MFD0863792.1"/>
    <property type="molecule type" value="Genomic_DNA"/>
</dbReference>
<keyword evidence="11 14" id="KW-0482">Metalloprotease</keyword>
<proteinExistence type="inferred from homology"/>
<keyword evidence="4 14" id="KW-0645">Protease</keyword>
<dbReference type="SUPFAM" id="SSF54631">
    <property type="entry name" value="CBS-domain pair"/>
    <property type="match status" value="1"/>
</dbReference>
<evidence type="ECO:0000256" key="5">
    <source>
        <dbReference type="ARBA" id="ARBA00022692"/>
    </source>
</evidence>
<reference evidence="18" key="1">
    <citation type="journal article" date="2019" name="Int. J. Syst. Evol. Microbiol.">
        <title>The Global Catalogue of Microorganisms (GCM) 10K type strain sequencing project: providing services to taxonomists for standard genome sequencing and annotation.</title>
        <authorList>
            <consortium name="The Broad Institute Genomics Platform"/>
            <consortium name="The Broad Institute Genome Sequencing Center for Infectious Disease"/>
            <person name="Wu L."/>
            <person name="Ma J."/>
        </authorList>
    </citation>
    <scope>NUCLEOTIDE SEQUENCE [LARGE SCALE GENOMIC DNA]</scope>
    <source>
        <strain evidence="18">CCUG 62952</strain>
    </source>
</reference>
<dbReference type="GO" id="GO:0008233">
    <property type="term" value="F:peptidase activity"/>
    <property type="evidence" value="ECO:0007669"/>
    <property type="project" value="UniProtKB-KW"/>
</dbReference>
<evidence type="ECO:0000256" key="12">
    <source>
        <dbReference type="ARBA" id="ARBA00023122"/>
    </source>
</evidence>
<keyword evidence="8 14" id="KW-0378">Hydrolase</keyword>
<accession>A0ABW3D3W2</accession>
<protein>
    <recommendedName>
        <fullName evidence="14">Zinc metalloprotease</fullName>
    </recommendedName>
</protein>
<evidence type="ECO:0000256" key="13">
    <source>
        <dbReference type="ARBA" id="ARBA00023136"/>
    </source>
</evidence>
<dbReference type="SMART" id="SM00116">
    <property type="entry name" value="CBS"/>
    <property type="match status" value="2"/>
</dbReference>
<dbReference type="InterPro" id="IPR046342">
    <property type="entry name" value="CBS_dom_sf"/>
</dbReference>
<organism evidence="17 18">
    <name type="scientific">Sungkyunkwania multivorans</name>
    <dbReference type="NCBI Taxonomy" id="1173618"/>
    <lineage>
        <taxon>Bacteria</taxon>
        <taxon>Pseudomonadati</taxon>
        <taxon>Bacteroidota</taxon>
        <taxon>Flavobacteriia</taxon>
        <taxon>Flavobacteriales</taxon>
        <taxon>Flavobacteriaceae</taxon>
        <taxon>Sungkyunkwania</taxon>
    </lineage>
</organism>
<evidence type="ECO:0000256" key="8">
    <source>
        <dbReference type="ARBA" id="ARBA00022801"/>
    </source>
</evidence>
<keyword evidence="12 15" id="KW-0129">CBS domain</keyword>
<name>A0ABW3D3W2_9FLAO</name>
<dbReference type="Gene3D" id="3.10.580.10">
    <property type="entry name" value="CBS-domain"/>
    <property type="match status" value="1"/>
</dbReference>
<dbReference type="RefSeq" id="WP_386410191.1">
    <property type="nucleotide sequence ID" value="NZ_JBHTJH010000017.1"/>
</dbReference>
<gene>
    <name evidence="17" type="ORF">ACFQ1M_16370</name>
</gene>
<evidence type="ECO:0000256" key="14">
    <source>
        <dbReference type="PIRNR" id="PIRNR006404"/>
    </source>
</evidence>
<comment type="cofactor">
    <cofactor evidence="14">
        <name>Zn(2+)</name>
        <dbReference type="ChEBI" id="CHEBI:29105"/>
    </cofactor>
    <text evidence="14">Binds 1 zinc ion per subunit.</text>
</comment>
<comment type="caution">
    <text evidence="17">The sequence shown here is derived from an EMBL/GenBank/DDBJ whole genome shotgun (WGS) entry which is preliminary data.</text>
</comment>
<keyword evidence="10 14" id="KW-1133">Transmembrane helix</keyword>
<keyword evidence="5 14" id="KW-0812">Transmembrane</keyword>
<evidence type="ECO:0000256" key="4">
    <source>
        <dbReference type="ARBA" id="ARBA00022670"/>
    </source>
</evidence>
<dbReference type="Pfam" id="PF00571">
    <property type="entry name" value="CBS"/>
    <property type="match status" value="2"/>
</dbReference>
<evidence type="ECO:0000256" key="10">
    <source>
        <dbReference type="ARBA" id="ARBA00022989"/>
    </source>
</evidence>
<evidence type="ECO:0000259" key="16">
    <source>
        <dbReference type="PROSITE" id="PS51371"/>
    </source>
</evidence>
<dbReference type="InterPro" id="IPR008915">
    <property type="entry name" value="Peptidase_M50"/>
</dbReference>
<feature type="transmembrane region" description="Helical" evidence="14">
    <location>
        <begin position="188"/>
        <end position="221"/>
    </location>
</feature>
<feature type="transmembrane region" description="Helical" evidence="14">
    <location>
        <begin position="12"/>
        <end position="30"/>
    </location>
</feature>
<dbReference type="PANTHER" id="PTHR39188:SF3">
    <property type="entry name" value="STAGE IV SPORULATION PROTEIN FB"/>
    <property type="match status" value="1"/>
</dbReference>
<feature type="domain" description="CBS" evidence="16">
    <location>
        <begin position="245"/>
        <end position="302"/>
    </location>
</feature>
<evidence type="ECO:0000256" key="7">
    <source>
        <dbReference type="ARBA" id="ARBA00022737"/>
    </source>
</evidence>
<keyword evidence="18" id="KW-1185">Reference proteome</keyword>
<evidence type="ECO:0000313" key="18">
    <source>
        <dbReference type="Proteomes" id="UP001596978"/>
    </source>
</evidence>